<evidence type="ECO:0000313" key="2">
    <source>
        <dbReference type="Proteomes" id="UP000595814"/>
    </source>
</evidence>
<dbReference type="EMBL" id="CP066744">
    <property type="protein sequence ID" value="QQK07485.1"/>
    <property type="molecule type" value="Genomic_DNA"/>
</dbReference>
<keyword evidence="2" id="KW-1185">Reference proteome</keyword>
<name>A0AC61MS99_9FIRM</name>
<keyword evidence="1" id="KW-0378">Hydrolase</keyword>
<reference evidence="1 2" key="1">
    <citation type="journal article" date="2022" name="Int. J. Syst. Evol. Microbiol.">
        <title>Miniphocaeibacter halophilus sp. nov., an ammonium-tolerant acetate-producing bacterium isolated from a biogas system.</title>
        <authorList>
            <person name="Schnurer A."/>
            <person name="Singh A."/>
            <person name="Bi S."/>
            <person name="Qiao W."/>
            <person name="Westerholm M."/>
        </authorList>
    </citation>
    <scope>NUCLEOTIDE SEQUENCE [LARGE SCALE GENOMIC DNA]</scope>
    <source>
        <strain evidence="1 2">AMB_01</strain>
    </source>
</reference>
<accession>A0AC61MS99</accession>
<evidence type="ECO:0000313" key="1">
    <source>
        <dbReference type="EMBL" id="QQK07485.1"/>
    </source>
</evidence>
<protein>
    <submittedName>
        <fullName evidence="1">HAD family hydrolase</fullName>
    </submittedName>
</protein>
<dbReference type="Proteomes" id="UP000595814">
    <property type="component" value="Chromosome"/>
</dbReference>
<organism evidence="1 2">
    <name type="scientific">Miniphocaeibacter halophilus</name>
    <dbReference type="NCBI Taxonomy" id="2931922"/>
    <lineage>
        <taxon>Bacteria</taxon>
        <taxon>Bacillati</taxon>
        <taxon>Bacillota</taxon>
        <taxon>Tissierellia</taxon>
        <taxon>Tissierellales</taxon>
        <taxon>Peptoniphilaceae</taxon>
        <taxon>Miniphocaeibacter</taxon>
    </lineage>
</organism>
<proteinExistence type="predicted"/>
<sequence>MYKIVCLDLDGTLLNDDKQISQFNLQVLEALHYKGIEIAIATGRGLSKTADLIKNFNFPHIIIANNGAIAKYSNFNNILFYNPIDYKSYEKILDISSTRNMYPYLHIFDSQKERSLIIPNEVEKEKHIGSVSRLDEIIHRKEAGVEELENILSVVYIDEVEKVHKLNEDILKLRLDLSTHMLSSFSKGNIMVEYLNPLAQKSIGISNYLKFKKISWKEVISFGDDNNDIEMIKASGLGICMKNGSDLLKLNSRYISRYTNNEDGVGRELVEIFGGIL</sequence>
<gene>
    <name evidence="1" type="ORF">JFY71_09300</name>
</gene>